<dbReference type="FunFam" id="3.20.20.20:FF:000006">
    <property type="entry name" value="Dihydropteroate synthase"/>
    <property type="match status" value="1"/>
</dbReference>
<keyword evidence="9 12" id="KW-0460">Magnesium</keyword>
<evidence type="ECO:0000256" key="6">
    <source>
        <dbReference type="ARBA" id="ARBA00016919"/>
    </source>
</evidence>
<dbReference type="RefSeq" id="WP_099246675.1">
    <property type="nucleotide sequence ID" value="NZ_FXXP01000002.1"/>
</dbReference>
<dbReference type="PANTHER" id="PTHR20941:SF1">
    <property type="entry name" value="FOLIC ACID SYNTHESIS PROTEIN FOL1"/>
    <property type="match status" value="1"/>
</dbReference>
<dbReference type="GO" id="GO:0046654">
    <property type="term" value="P:tetrahydrofolate biosynthetic process"/>
    <property type="evidence" value="ECO:0007669"/>
    <property type="project" value="UniProtKB-UniPathway"/>
</dbReference>
<dbReference type="InterPro" id="IPR000489">
    <property type="entry name" value="Pterin-binding_dom"/>
</dbReference>
<evidence type="ECO:0000256" key="5">
    <source>
        <dbReference type="ARBA" id="ARBA00012458"/>
    </source>
</evidence>
<evidence type="ECO:0000256" key="7">
    <source>
        <dbReference type="ARBA" id="ARBA00022679"/>
    </source>
</evidence>
<dbReference type="PROSITE" id="PS00792">
    <property type="entry name" value="DHPS_1"/>
    <property type="match status" value="1"/>
</dbReference>
<evidence type="ECO:0000256" key="12">
    <source>
        <dbReference type="RuleBase" id="RU361205"/>
    </source>
</evidence>
<accession>A0A238JE96</accession>
<dbReference type="NCBIfam" id="TIGR01496">
    <property type="entry name" value="DHPS"/>
    <property type="match status" value="1"/>
</dbReference>
<dbReference type="CDD" id="cd00739">
    <property type="entry name" value="DHPS"/>
    <property type="match status" value="1"/>
</dbReference>
<dbReference type="UniPathway" id="UPA00077">
    <property type="reaction ID" value="UER00156"/>
</dbReference>
<keyword evidence="8 12" id="KW-0479">Metal-binding</keyword>
<dbReference type="GO" id="GO:0046656">
    <property type="term" value="P:folic acid biosynthetic process"/>
    <property type="evidence" value="ECO:0007669"/>
    <property type="project" value="UniProtKB-KW"/>
</dbReference>
<feature type="domain" description="Pterin-binding" evidence="13">
    <location>
        <begin position="73"/>
        <end position="327"/>
    </location>
</feature>
<evidence type="ECO:0000256" key="10">
    <source>
        <dbReference type="ARBA" id="ARBA00022909"/>
    </source>
</evidence>
<comment type="pathway">
    <text evidence="3 12">Cofactor biosynthesis; tetrahydrofolate biosynthesis; 7,8-dihydrofolate from 2-amino-4-hydroxy-6-hydroxymethyl-7,8-dihydropteridine diphosphate and 4-aminobenzoate: step 1/2.</text>
</comment>
<dbReference type="Proteomes" id="UP000225972">
    <property type="component" value="Unassembled WGS sequence"/>
</dbReference>
<comment type="function">
    <text evidence="12">Catalyzes the condensation of para-aminobenzoate (pABA) with 6-hydroxymethyl-7,8-dihydropterin diphosphate (DHPt-PP) to form 7,8-dihydropteroate (H2Pte), the immediate precursor of folate derivatives.</text>
</comment>
<evidence type="ECO:0000256" key="2">
    <source>
        <dbReference type="ARBA" id="ARBA00001946"/>
    </source>
</evidence>
<dbReference type="EMBL" id="FXXP01000002">
    <property type="protein sequence ID" value="SMX28959.1"/>
    <property type="molecule type" value="Genomic_DNA"/>
</dbReference>
<evidence type="ECO:0000256" key="3">
    <source>
        <dbReference type="ARBA" id="ARBA00004763"/>
    </source>
</evidence>
<dbReference type="AlphaFoldDB" id="A0A238JE96"/>
<dbReference type="EC" id="2.5.1.15" evidence="5 12"/>
<evidence type="ECO:0000313" key="15">
    <source>
        <dbReference type="Proteomes" id="UP000225972"/>
    </source>
</evidence>
<dbReference type="Gene3D" id="3.20.20.20">
    <property type="entry name" value="Dihydropteroate synthase-like"/>
    <property type="match status" value="1"/>
</dbReference>
<evidence type="ECO:0000256" key="11">
    <source>
        <dbReference type="ARBA" id="ARBA00030193"/>
    </source>
</evidence>
<keyword evidence="10 12" id="KW-0289">Folate biosynthesis</keyword>
<dbReference type="GO" id="GO:0005829">
    <property type="term" value="C:cytosol"/>
    <property type="evidence" value="ECO:0007669"/>
    <property type="project" value="TreeGrafter"/>
</dbReference>
<keyword evidence="7 12" id="KW-0808">Transferase</keyword>
<dbReference type="GO" id="GO:0004156">
    <property type="term" value="F:dihydropteroate synthase activity"/>
    <property type="evidence" value="ECO:0007669"/>
    <property type="project" value="UniProtKB-EC"/>
</dbReference>
<evidence type="ECO:0000256" key="4">
    <source>
        <dbReference type="ARBA" id="ARBA00009503"/>
    </source>
</evidence>
<evidence type="ECO:0000259" key="13">
    <source>
        <dbReference type="PROSITE" id="PS50972"/>
    </source>
</evidence>
<comment type="cofactor">
    <cofactor evidence="2 12">
        <name>Mg(2+)</name>
        <dbReference type="ChEBI" id="CHEBI:18420"/>
    </cofactor>
</comment>
<dbReference type="GO" id="GO:0046872">
    <property type="term" value="F:metal ion binding"/>
    <property type="evidence" value="ECO:0007669"/>
    <property type="project" value="UniProtKB-KW"/>
</dbReference>
<evidence type="ECO:0000313" key="14">
    <source>
        <dbReference type="EMBL" id="SMX28959.1"/>
    </source>
</evidence>
<dbReference type="InterPro" id="IPR011005">
    <property type="entry name" value="Dihydropteroate_synth-like_sf"/>
</dbReference>
<comment type="catalytic activity">
    <reaction evidence="1">
        <text>(7,8-dihydropterin-6-yl)methyl diphosphate + 4-aminobenzoate = 7,8-dihydropteroate + diphosphate</text>
        <dbReference type="Rhea" id="RHEA:19949"/>
        <dbReference type="ChEBI" id="CHEBI:17836"/>
        <dbReference type="ChEBI" id="CHEBI:17839"/>
        <dbReference type="ChEBI" id="CHEBI:33019"/>
        <dbReference type="ChEBI" id="CHEBI:72950"/>
        <dbReference type="EC" id="2.5.1.15"/>
    </reaction>
</comment>
<dbReference type="Pfam" id="PF00809">
    <property type="entry name" value="Pterin_bind"/>
    <property type="match status" value="1"/>
</dbReference>
<protein>
    <recommendedName>
        <fullName evidence="6 12">Dihydropteroate synthase</fullName>
        <shortName evidence="12">DHPS</shortName>
        <ecNumber evidence="5 12">2.5.1.15</ecNumber>
    </recommendedName>
    <alternativeName>
        <fullName evidence="11 12">Dihydropteroate pyrophosphorylase</fullName>
    </alternativeName>
</protein>
<evidence type="ECO:0000256" key="8">
    <source>
        <dbReference type="ARBA" id="ARBA00022723"/>
    </source>
</evidence>
<dbReference type="InterPro" id="IPR006390">
    <property type="entry name" value="DHP_synth_dom"/>
</dbReference>
<evidence type="ECO:0000256" key="1">
    <source>
        <dbReference type="ARBA" id="ARBA00000012"/>
    </source>
</evidence>
<dbReference type="InterPro" id="IPR045031">
    <property type="entry name" value="DHP_synth-like"/>
</dbReference>
<comment type="similarity">
    <text evidence="4 12">Belongs to the DHPS family.</text>
</comment>
<keyword evidence="15" id="KW-1185">Reference proteome</keyword>
<name>A0A238JE96_9RHOB</name>
<evidence type="ECO:0000256" key="9">
    <source>
        <dbReference type="ARBA" id="ARBA00022842"/>
    </source>
</evidence>
<reference evidence="15" key="1">
    <citation type="submission" date="2017-05" db="EMBL/GenBank/DDBJ databases">
        <authorList>
            <person name="Rodrigo-Torres L."/>
            <person name="Arahal R. D."/>
            <person name="Lucena T."/>
        </authorList>
    </citation>
    <scope>NUCLEOTIDE SEQUENCE [LARGE SCALE GENOMIC DNA]</scope>
    <source>
        <strain evidence="15">CECT 8649</strain>
    </source>
</reference>
<proteinExistence type="inferred from homology"/>
<organism evidence="14 15">
    <name type="scientific">Pelagimonas phthalicica</name>
    <dbReference type="NCBI Taxonomy" id="1037362"/>
    <lineage>
        <taxon>Bacteria</taxon>
        <taxon>Pseudomonadati</taxon>
        <taxon>Pseudomonadota</taxon>
        <taxon>Alphaproteobacteria</taxon>
        <taxon>Rhodobacterales</taxon>
        <taxon>Roseobacteraceae</taxon>
        <taxon>Pelagimonas</taxon>
    </lineage>
</organism>
<sequence>MNDYYRPLVRFDLPRPDHALCVAGGAGWFTQAVLHRRNDRSQTIVELDQVPDDWRMLISSPRQPIAGVTLDQPRIMGILNVTPDSFSDGGSHASPARALSHAEAMVAEGADILDIGGESTRPGAETVPAEAEIARIEPVIHAIRHKLPVPISIDTRKSRVAEAAYEVGASIINDVSGFTYDRMLSHFCASHNLPVCVMHSQGTPETMQDDPHYEDVLLDVFDFLNAQIAMLGDLGINRDQIIVDPGIGFGKSLQHNLALLNGISLFHALGCPILLGASRKGFIRKITGAVPASARMPGSIAAAMAAVHQGVQIVRVHDVADTSQALQVWQAICKGEHFET</sequence>
<dbReference type="SUPFAM" id="SSF51717">
    <property type="entry name" value="Dihydropteroate synthetase-like"/>
    <property type="match status" value="1"/>
</dbReference>
<dbReference type="PROSITE" id="PS00793">
    <property type="entry name" value="DHPS_2"/>
    <property type="match status" value="1"/>
</dbReference>
<dbReference type="OrthoDB" id="9811744at2"/>
<dbReference type="PROSITE" id="PS50972">
    <property type="entry name" value="PTERIN_BINDING"/>
    <property type="match status" value="1"/>
</dbReference>
<gene>
    <name evidence="14" type="primary">folP</name>
    <name evidence="14" type="ORF">TRP8649_03087</name>
</gene>
<dbReference type="PANTHER" id="PTHR20941">
    <property type="entry name" value="FOLATE SYNTHESIS PROTEINS"/>
    <property type="match status" value="1"/>
</dbReference>